<evidence type="ECO:0000313" key="1">
    <source>
        <dbReference type="EMBL" id="EGF89550.1"/>
    </source>
</evidence>
<keyword evidence="2" id="KW-1185">Reference proteome</keyword>
<dbReference type="Proteomes" id="UP000006512">
    <property type="component" value="Unassembled WGS sequence"/>
</dbReference>
<protein>
    <submittedName>
        <fullName evidence="1">Uncharacterized protein</fullName>
    </submittedName>
</protein>
<proteinExistence type="predicted"/>
<evidence type="ECO:0000313" key="2">
    <source>
        <dbReference type="Proteomes" id="UP000006512"/>
    </source>
</evidence>
<gene>
    <name evidence="1" type="ORF">ABI_39650</name>
</gene>
<sequence length="55" mass="6243">MVQHILTRGHPQNIKHVQKFVLFVKPRSGGSWSNPYEPSNPIVYGRLNTSAIRSV</sequence>
<accession>F4QS30</accession>
<organism evidence="1 2">
    <name type="scientific">Asticcacaulis biprosthecium C19</name>
    <dbReference type="NCBI Taxonomy" id="715226"/>
    <lineage>
        <taxon>Bacteria</taxon>
        <taxon>Pseudomonadati</taxon>
        <taxon>Pseudomonadota</taxon>
        <taxon>Alphaproteobacteria</taxon>
        <taxon>Caulobacterales</taxon>
        <taxon>Caulobacteraceae</taxon>
        <taxon>Asticcacaulis</taxon>
    </lineage>
</organism>
<dbReference type="AlphaFoldDB" id="F4QS30"/>
<name>F4QS30_9CAUL</name>
<reference evidence="2" key="1">
    <citation type="submission" date="2011-03" db="EMBL/GenBank/DDBJ databases">
        <title>Draft genome sequence of Brevundimonas diminuta.</title>
        <authorList>
            <person name="Brown P.J.B."/>
            <person name="Buechlein A."/>
            <person name="Hemmerich C."/>
            <person name="Brun Y.V."/>
        </authorList>
    </citation>
    <scope>NUCLEOTIDE SEQUENCE [LARGE SCALE GENOMIC DNA]</scope>
    <source>
        <strain evidence="2">C19</strain>
    </source>
</reference>
<dbReference type="STRING" id="715226.ABI_39650"/>
<dbReference type="EMBL" id="GL883080">
    <property type="protein sequence ID" value="EGF89550.1"/>
    <property type="molecule type" value="Genomic_DNA"/>
</dbReference>
<dbReference type="HOGENOM" id="CLU_3021881_0_0_5"/>